<dbReference type="Proteomes" id="UP000053237">
    <property type="component" value="Unassembled WGS sequence"/>
</dbReference>
<dbReference type="EMBL" id="CAIX01000088">
    <property type="protein sequence ID" value="CCI45117.1"/>
    <property type="molecule type" value="Genomic_DNA"/>
</dbReference>
<dbReference type="InterPro" id="IPR017455">
    <property type="entry name" value="Znf_FYVE-rel"/>
</dbReference>
<keyword evidence="1" id="KW-0479">Metal-binding</keyword>
<dbReference type="GO" id="GO:0008270">
    <property type="term" value="F:zinc ion binding"/>
    <property type="evidence" value="ECO:0007669"/>
    <property type="project" value="UniProtKB-KW"/>
</dbReference>
<dbReference type="PROSITE" id="PS50178">
    <property type="entry name" value="ZF_FYVE"/>
    <property type="match status" value="1"/>
</dbReference>
<protein>
    <recommendedName>
        <fullName evidence="5">FYVE-type domain-containing protein</fullName>
    </recommendedName>
</protein>
<accession>A0A024GFK0</accession>
<dbReference type="SMART" id="SM00897">
    <property type="entry name" value="FIST"/>
    <property type="match status" value="1"/>
</dbReference>
<dbReference type="AlphaFoldDB" id="A0A024GFK0"/>
<dbReference type="PANTHER" id="PTHR40252">
    <property type="entry name" value="BLR0328 PROTEIN"/>
    <property type="match status" value="1"/>
</dbReference>
<keyword evidence="7" id="KW-1185">Reference proteome</keyword>
<evidence type="ECO:0000259" key="5">
    <source>
        <dbReference type="PROSITE" id="PS50178"/>
    </source>
</evidence>
<evidence type="ECO:0000256" key="3">
    <source>
        <dbReference type="ARBA" id="ARBA00022833"/>
    </source>
</evidence>
<evidence type="ECO:0000256" key="1">
    <source>
        <dbReference type="ARBA" id="ARBA00022723"/>
    </source>
</evidence>
<evidence type="ECO:0000256" key="2">
    <source>
        <dbReference type="ARBA" id="ARBA00022771"/>
    </source>
</evidence>
<keyword evidence="3" id="KW-0862">Zinc</keyword>
<evidence type="ECO:0000313" key="6">
    <source>
        <dbReference type="EMBL" id="CCI45117.1"/>
    </source>
</evidence>
<keyword evidence="2 4" id="KW-0863">Zinc-finger</keyword>
<name>A0A024GFK0_9STRA</name>
<sequence>MTLISWNLYSETLTLHIEDGIPSYTLCPSPKLKATASFRSKGGIGILQNAEMITKLEQRASDAIPLNDSEHPFINWKLTKTAHAVNVYELSIPTVENVCFPAASLRITNAKSTIGFRISCEMRSDIRSIMNCISTIDSSDYNDMENRISTGHLHAAIIKSFQTEHLTRNDLPPPKLVHHTKSHSPSEMPKRDVFPRVAVKWHACRFFGRFHKPADMCFVEHSDIQRVKHNLHGRIYFCSVETLSSKELMTRFQSGKCIPSNVSKCKRVIIRNGLYQVTPTDTPGHHRVSLMVILDHQNHYSHYIAHKIVALFTNRMIAIRNFVTSNVCQSIAEEKRNRSASLPRYFGREHDSKYDDEVVTSSQCSVCSCPSKITKLQSFCDNCGRIVCDQCNRNGDSHTDTQMPVCAICLQEQCRHTTMDRMSKLGLGTSPFVSLLSQPESFQVASGISNKVDTQTAVRSAFGQMYGSLNDRFPHVMIVSYSIDYEANDVHRELEAIAPNCIFIGSTSDIGLFTQSKSIHHGRAIAIFGIYDPKGAYGVVNADFQKVSVEDGTTHCLKKGIQQLALQNEEKPDLIWLSISHGNENAVIQQLNELQGTSVILAGGSLRDLMPVAETQATQICSHATECDNVTTRGVSMALCCPSVQILHTLFTCYEPISTKTLKVTHTYENQLKKLNGKPALHALDHACCGILHECVSHPQKYDISSNLTPLYYPLGRESSKSHRFQIIQPIRAEKDLSLSIDVAVNTSDKLRLMSIDVDSTREHFVRNLGNITQTSKIRREDPLRVSCGSSFHRQWTRMQYTQME</sequence>
<dbReference type="InterPro" id="IPR013702">
    <property type="entry name" value="FIST_domain_N"/>
</dbReference>
<comment type="caution">
    <text evidence="6">The sequence shown here is derived from an EMBL/GenBank/DDBJ whole genome shotgun (WGS) entry which is preliminary data.</text>
</comment>
<proteinExistence type="predicted"/>
<dbReference type="InterPro" id="IPR011011">
    <property type="entry name" value="Znf_FYVE_PHD"/>
</dbReference>
<dbReference type="InParanoid" id="A0A024GFK0"/>
<dbReference type="OrthoDB" id="957735at2759"/>
<organism evidence="6 7">
    <name type="scientific">Albugo candida</name>
    <dbReference type="NCBI Taxonomy" id="65357"/>
    <lineage>
        <taxon>Eukaryota</taxon>
        <taxon>Sar</taxon>
        <taxon>Stramenopiles</taxon>
        <taxon>Oomycota</taxon>
        <taxon>Peronosporomycetes</taxon>
        <taxon>Albuginales</taxon>
        <taxon>Albuginaceae</taxon>
        <taxon>Albugo</taxon>
    </lineage>
</organism>
<reference evidence="6 7" key="1">
    <citation type="submission" date="2012-05" db="EMBL/GenBank/DDBJ databases">
        <title>Recombination and specialization in a pathogen metapopulation.</title>
        <authorList>
            <person name="Gardiner A."/>
            <person name="Kemen E."/>
            <person name="Schultz-Larsen T."/>
            <person name="MacLean D."/>
            <person name="Van Oosterhout C."/>
            <person name="Jones J.D.G."/>
        </authorList>
    </citation>
    <scope>NUCLEOTIDE SEQUENCE [LARGE SCALE GENOMIC DNA]</scope>
    <source>
        <strain evidence="6 7">Ac Nc2</strain>
    </source>
</reference>
<evidence type="ECO:0000256" key="4">
    <source>
        <dbReference type="PROSITE-ProRule" id="PRU00091"/>
    </source>
</evidence>
<dbReference type="Pfam" id="PF08495">
    <property type="entry name" value="FIST"/>
    <property type="match status" value="1"/>
</dbReference>
<dbReference type="STRING" id="65357.A0A024GFK0"/>
<gene>
    <name evidence="6" type="ORF">BN9_059640</name>
</gene>
<feature type="domain" description="FYVE-type" evidence="5">
    <location>
        <begin position="358"/>
        <end position="414"/>
    </location>
</feature>
<evidence type="ECO:0000313" key="7">
    <source>
        <dbReference type="Proteomes" id="UP000053237"/>
    </source>
</evidence>
<dbReference type="SUPFAM" id="SSF57903">
    <property type="entry name" value="FYVE/PHD zinc finger"/>
    <property type="match status" value="1"/>
</dbReference>
<dbReference type="PANTHER" id="PTHR40252:SF2">
    <property type="entry name" value="BLR0328 PROTEIN"/>
    <property type="match status" value="1"/>
</dbReference>